<dbReference type="InterPro" id="IPR011251">
    <property type="entry name" value="Luciferase-like_dom"/>
</dbReference>
<dbReference type="Pfam" id="PF00296">
    <property type="entry name" value="Bac_luciferase"/>
    <property type="match status" value="1"/>
</dbReference>
<dbReference type="Gene3D" id="3.20.20.30">
    <property type="entry name" value="Luciferase-like domain"/>
    <property type="match status" value="1"/>
</dbReference>
<protein>
    <submittedName>
        <fullName evidence="3">F420-dependent oxidoreductase-like protein</fullName>
    </submittedName>
</protein>
<dbReference type="NCBIfam" id="TIGR03564">
    <property type="entry name" value="F420_MSMEG_4879"/>
    <property type="match status" value="1"/>
</dbReference>
<dbReference type="GO" id="GO:0016705">
    <property type="term" value="F:oxidoreductase activity, acting on paired donors, with incorporation or reduction of molecular oxygen"/>
    <property type="evidence" value="ECO:0007669"/>
    <property type="project" value="InterPro"/>
</dbReference>
<dbReference type="InterPro" id="IPR036661">
    <property type="entry name" value="Luciferase-like_sf"/>
</dbReference>
<evidence type="ECO:0000256" key="1">
    <source>
        <dbReference type="ARBA" id="ARBA00023002"/>
    </source>
</evidence>
<dbReference type="OrthoDB" id="7054907at2"/>
<evidence type="ECO:0000313" key="3">
    <source>
        <dbReference type="EMBL" id="RDI54295.1"/>
    </source>
</evidence>
<evidence type="ECO:0000259" key="2">
    <source>
        <dbReference type="Pfam" id="PF00296"/>
    </source>
</evidence>
<sequence length="303" mass="31604">MRIGILLNEPTGPDALRRITDDLAQAAEEGFDSAWLSHIFGIDALTALAVAGSQVPGIDLGTAVVPTYPRHPGTMAQHARTTALAAGPGRLTLGIGLSHQIVIENMFGYDFGRPARHMKEYLSALLPLLDGEPVSYSGETLSANLALSVPNEGRVPVLVAAMGTQMLKLAGRRTDGTVLWMTGPATIREHIAPTITAAAAEAGRPAPRVVAALPVLVTDEADAAREKAAEVFGAYGTLPSYRAMMDREGAEGPADLAIIGTEEQVAARVRAIFEAGATEFYGAVFAGGDAAARTRKLLAGLAD</sequence>
<organism evidence="3 4">
    <name type="scientific">Nocardia mexicana</name>
    <dbReference type="NCBI Taxonomy" id="279262"/>
    <lineage>
        <taxon>Bacteria</taxon>
        <taxon>Bacillati</taxon>
        <taxon>Actinomycetota</taxon>
        <taxon>Actinomycetes</taxon>
        <taxon>Mycobacteriales</taxon>
        <taxon>Nocardiaceae</taxon>
        <taxon>Nocardia</taxon>
    </lineage>
</organism>
<dbReference type="PANTHER" id="PTHR43244:SF1">
    <property type="entry name" value="5,10-METHYLENETETRAHYDROMETHANOPTERIN REDUCTASE"/>
    <property type="match status" value="1"/>
</dbReference>
<dbReference type="Proteomes" id="UP000255355">
    <property type="component" value="Unassembled WGS sequence"/>
</dbReference>
<keyword evidence="4" id="KW-1185">Reference proteome</keyword>
<dbReference type="InterPro" id="IPR050564">
    <property type="entry name" value="F420-G6PD/mer"/>
</dbReference>
<accession>A0A370HD18</accession>
<dbReference type="EMBL" id="QQAZ01000002">
    <property type="protein sequence ID" value="RDI54295.1"/>
    <property type="molecule type" value="Genomic_DNA"/>
</dbReference>
<keyword evidence="1" id="KW-0560">Oxidoreductase</keyword>
<name>A0A370HD18_9NOCA</name>
<dbReference type="AlphaFoldDB" id="A0A370HD18"/>
<evidence type="ECO:0000313" key="4">
    <source>
        <dbReference type="Proteomes" id="UP000255355"/>
    </source>
</evidence>
<dbReference type="PANTHER" id="PTHR43244">
    <property type="match status" value="1"/>
</dbReference>
<reference evidence="3 4" key="1">
    <citation type="submission" date="2018-07" db="EMBL/GenBank/DDBJ databases">
        <title>Genomic Encyclopedia of Type Strains, Phase IV (KMG-IV): sequencing the most valuable type-strain genomes for metagenomic binning, comparative biology and taxonomic classification.</title>
        <authorList>
            <person name="Goeker M."/>
        </authorList>
    </citation>
    <scope>NUCLEOTIDE SEQUENCE [LARGE SCALE GENOMIC DNA]</scope>
    <source>
        <strain evidence="3 4">DSM 44952</strain>
    </source>
</reference>
<comment type="caution">
    <text evidence="3">The sequence shown here is derived from an EMBL/GenBank/DDBJ whole genome shotgun (WGS) entry which is preliminary data.</text>
</comment>
<dbReference type="SUPFAM" id="SSF51679">
    <property type="entry name" value="Bacterial luciferase-like"/>
    <property type="match status" value="1"/>
</dbReference>
<dbReference type="STRING" id="1210089.GCA_001613165_03681"/>
<dbReference type="InterPro" id="IPR019910">
    <property type="entry name" value="Lucif-like_OxRdtase_MSMEG_4879"/>
</dbReference>
<proteinExistence type="predicted"/>
<feature type="domain" description="Luciferase-like" evidence="2">
    <location>
        <begin position="12"/>
        <end position="278"/>
    </location>
</feature>
<dbReference type="CDD" id="cd01097">
    <property type="entry name" value="Tetrahydromethanopterin_reductase"/>
    <property type="match status" value="1"/>
</dbReference>
<dbReference type="RefSeq" id="WP_068021013.1">
    <property type="nucleotide sequence ID" value="NZ_QQAZ01000002.1"/>
</dbReference>
<gene>
    <name evidence="3" type="ORF">DFR68_102419</name>
</gene>